<sequence length="81" mass="8517">MLTPAYGLEPALPLKSPGKSHEWFKVSSSQTGEGGRETSVKITFLPTGENTTVAAVGASRSTLPSLYKSLPINKPTTILAT</sequence>
<proteinExistence type="predicted"/>
<dbReference type="Proteomes" id="UP001054837">
    <property type="component" value="Unassembled WGS sequence"/>
</dbReference>
<keyword evidence="3" id="KW-1185">Reference proteome</keyword>
<feature type="region of interest" description="Disordered" evidence="1">
    <location>
        <begin position="18"/>
        <end position="37"/>
    </location>
</feature>
<organism evidence="2 3">
    <name type="scientific">Caerostris darwini</name>
    <dbReference type="NCBI Taxonomy" id="1538125"/>
    <lineage>
        <taxon>Eukaryota</taxon>
        <taxon>Metazoa</taxon>
        <taxon>Ecdysozoa</taxon>
        <taxon>Arthropoda</taxon>
        <taxon>Chelicerata</taxon>
        <taxon>Arachnida</taxon>
        <taxon>Araneae</taxon>
        <taxon>Araneomorphae</taxon>
        <taxon>Entelegynae</taxon>
        <taxon>Araneoidea</taxon>
        <taxon>Araneidae</taxon>
        <taxon>Caerostris</taxon>
    </lineage>
</organism>
<evidence type="ECO:0000256" key="1">
    <source>
        <dbReference type="SAM" id="MobiDB-lite"/>
    </source>
</evidence>
<name>A0AAV4QAQ8_9ARAC</name>
<comment type="caution">
    <text evidence="2">The sequence shown here is derived from an EMBL/GenBank/DDBJ whole genome shotgun (WGS) entry which is preliminary data.</text>
</comment>
<reference evidence="2 3" key="1">
    <citation type="submission" date="2021-06" db="EMBL/GenBank/DDBJ databases">
        <title>Caerostris darwini draft genome.</title>
        <authorList>
            <person name="Kono N."/>
            <person name="Arakawa K."/>
        </authorList>
    </citation>
    <scope>NUCLEOTIDE SEQUENCE [LARGE SCALE GENOMIC DNA]</scope>
</reference>
<dbReference type="EMBL" id="BPLQ01004205">
    <property type="protein sequence ID" value="GIY06397.1"/>
    <property type="molecule type" value="Genomic_DNA"/>
</dbReference>
<evidence type="ECO:0000313" key="3">
    <source>
        <dbReference type="Proteomes" id="UP001054837"/>
    </source>
</evidence>
<accession>A0AAV4QAQ8</accession>
<dbReference type="AlphaFoldDB" id="A0AAV4QAQ8"/>
<gene>
    <name evidence="2" type="ORF">CDAR_127641</name>
</gene>
<protein>
    <submittedName>
        <fullName evidence="2">Uncharacterized protein</fullName>
    </submittedName>
</protein>
<evidence type="ECO:0000313" key="2">
    <source>
        <dbReference type="EMBL" id="GIY06397.1"/>
    </source>
</evidence>